<keyword evidence="4 5" id="KW-0408">Iron</keyword>
<feature type="region of interest" description="Disordered" evidence="6">
    <location>
        <begin position="213"/>
        <end position="233"/>
    </location>
</feature>
<evidence type="ECO:0000259" key="7">
    <source>
        <dbReference type="Pfam" id="PF03918"/>
    </source>
</evidence>
<dbReference type="Pfam" id="PF03918">
    <property type="entry name" value="CcmH"/>
    <property type="match status" value="1"/>
</dbReference>
<keyword evidence="2 5" id="KW-0349">Heme</keyword>
<dbReference type="RefSeq" id="WP_390236311.1">
    <property type="nucleotide sequence ID" value="NZ_JBHSWI010000001.1"/>
</dbReference>
<feature type="region of interest" description="Disordered" evidence="6">
    <location>
        <begin position="1"/>
        <end position="28"/>
    </location>
</feature>
<reference evidence="9" key="1">
    <citation type="journal article" date="2019" name="Int. J. Syst. Evol. Microbiol.">
        <title>The Global Catalogue of Microorganisms (GCM) 10K type strain sequencing project: providing services to taxonomists for standard genome sequencing and annotation.</title>
        <authorList>
            <consortium name="The Broad Institute Genomics Platform"/>
            <consortium name="The Broad Institute Genome Sequencing Center for Infectious Disease"/>
            <person name="Wu L."/>
            <person name="Ma J."/>
        </authorList>
    </citation>
    <scope>NUCLEOTIDE SEQUENCE [LARGE SCALE GENOMIC DNA]</scope>
    <source>
        <strain evidence="9">CGMCC 1.16026</strain>
    </source>
</reference>
<evidence type="ECO:0000256" key="2">
    <source>
        <dbReference type="ARBA" id="ARBA00022617"/>
    </source>
</evidence>
<accession>A0ABW1ZDA3</accession>
<keyword evidence="3 5" id="KW-0479">Metal-binding</keyword>
<feature type="transmembrane region" description="Helical" evidence="5">
    <location>
        <begin position="32"/>
        <end position="54"/>
    </location>
</feature>
<dbReference type="InterPro" id="IPR005616">
    <property type="entry name" value="CcmH/CycL/Ccl2/NrfF_N"/>
</dbReference>
<name>A0ABW1ZDA3_9BACT</name>
<dbReference type="EMBL" id="JBHSWI010000001">
    <property type="protein sequence ID" value="MFC6647461.1"/>
    <property type="molecule type" value="Genomic_DNA"/>
</dbReference>
<protein>
    <recommendedName>
        <fullName evidence="5">Cytochrome c-type biogenesis protein</fullName>
    </recommendedName>
</protein>
<evidence type="ECO:0000313" key="9">
    <source>
        <dbReference type="Proteomes" id="UP001596391"/>
    </source>
</evidence>
<keyword evidence="5" id="KW-1133">Transmembrane helix</keyword>
<feature type="domain" description="CcmH/CycL/Ccl2/NrfF N-terminal" evidence="7">
    <location>
        <begin position="61"/>
        <end position="165"/>
    </location>
</feature>
<dbReference type="InterPro" id="IPR038297">
    <property type="entry name" value="CcmH/CycL/NrfF/Ccl2_sf"/>
</dbReference>
<feature type="transmembrane region" description="Helical" evidence="5">
    <location>
        <begin position="133"/>
        <end position="154"/>
    </location>
</feature>
<keyword evidence="5" id="KW-0732">Signal</keyword>
<sequence>MRNSQLITRDSERESNLAPQSSKPKARSSKRLFTATRLLQLVLVLFTGITMLGAGAPSPSTFNTIGHKLMCPCGCGEILLECNHVGCPDSDRMIGELRQQLSTGIGETGVLNWFAAKYGPTVLAAPIRGGFDVVAWIVPFAVLLAGLIAVFFVVRLWKQRQQPLAEAGAAHAPRSTTSRQPFASAFVAKPSTASSRLLFRHLYALRPRILDSTPNDSSGAAQDRGRPRAHQWL</sequence>
<keyword evidence="5" id="KW-0812">Transmembrane</keyword>
<dbReference type="Gene3D" id="1.10.8.640">
    <property type="entry name" value="Cytochrome C biogenesis protein"/>
    <property type="match status" value="1"/>
</dbReference>
<evidence type="ECO:0000256" key="5">
    <source>
        <dbReference type="RuleBase" id="RU364112"/>
    </source>
</evidence>
<evidence type="ECO:0000256" key="4">
    <source>
        <dbReference type="ARBA" id="ARBA00023004"/>
    </source>
</evidence>
<evidence type="ECO:0000256" key="6">
    <source>
        <dbReference type="SAM" id="MobiDB-lite"/>
    </source>
</evidence>
<keyword evidence="5" id="KW-0472">Membrane</keyword>
<gene>
    <name evidence="8" type="ORF">ACFQBQ_18165</name>
</gene>
<comment type="function">
    <text evidence="5">Possible subunit of a heme lyase.</text>
</comment>
<dbReference type="Proteomes" id="UP001596391">
    <property type="component" value="Unassembled WGS sequence"/>
</dbReference>
<keyword evidence="9" id="KW-1185">Reference proteome</keyword>
<comment type="similarity">
    <text evidence="1 5">Belongs to the CcmH/CycL/Ccl2/NrfF family.</text>
</comment>
<evidence type="ECO:0000313" key="8">
    <source>
        <dbReference type="EMBL" id="MFC6647461.1"/>
    </source>
</evidence>
<evidence type="ECO:0000256" key="3">
    <source>
        <dbReference type="ARBA" id="ARBA00022723"/>
    </source>
</evidence>
<proteinExistence type="inferred from homology"/>
<organism evidence="8 9">
    <name type="scientific">Granulicella cerasi</name>
    <dbReference type="NCBI Taxonomy" id="741063"/>
    <lineage>
        <taxon>Bacteria</taxon>
        <taxon>Pseudomonadati</taxon>
        <taxon>Acidobacteriota</taxon>
        <taxon>Terriglobia</taxon>
        <taxon>Terriglobales</taxon>
        <taxon>Acidobacteriaceae</taxon>
        <taxon>Granulicella</taxon>
    </lineage>
</organism>
<comment type="caution">
    <text evidence="8">The sequence shown here is derived from an EMBL/GenBank/DDBJ whole genome shotgun (WGS) entry which is preliminary data.</text>
</comment>
<evidence type="ECO:0000256" key="1">
    <source>
        <dbReference type="ARBA" id="ARBA00010342"/>
    </source>
</evidence>